<accession>A0ABY4GUK2</accession>
<evidence type="ECO:0000313" key="1">
    <source>
        <dbReference type="EMBL" id="UOQ91626.1"/>
    </source>
</evidence>
<gene>
    <name evidence="1" type="ORF">MUO14_13780</name>
</gene>
<name>A0ABY4GUK2_9BACI</name>
<dbReference type="RefSeq" id="WP_244751237.1">
    <property type="nucleotide sequence ID" value="NZ_CP095074.1"/>
</dbReference>
<evidence type="ECO:0000313" key="2">
    <source>
        <dbReference type="Proteomes" id="UP000831880"/>
    </source>
</evidence>
<sequence>MSESEYNPGIYGSFDSDTALYQSFQQASENNAGIKENTYIWTAVLKVGITTEANAPNYQPAAPEDGLIAG</sequence>
<proteinExistence type="predicted"/>
<reference evidence="1 2" key="1">
    <citation type="submission" date="2022-04" db="EMBL/GenBank/DDBJ databases">
        <title>Halobacillus sp. isolated from saltern.</title>
        <authorList>
            <person name="Won M."/>
            <person name="Lee C.-M."/>
            <person name="Woen H.-Y."/>
            <person name="Kwon S.-W."/>
        </authorList>
    </citation>
    <scope>NUCLEOTIDE SEQUENCE [LARGE SCALE GENOMIC DNA]</scope>
    <source>
        <strain evidence="1 2">SSTM10-2</strain>
    </source>
</reference>
<dbReference type="Proteomes" id="UP000831880">
    <property type="component" value="Chromosome"/>
</dbReference>
<dbReference type="EMBL" id="CP095074">
    <property type="protein sequence ID" value="UOQ91626.1"/>
    <property type="molecule type" value="Genomic_DNA"/>
</dbReference>
<keyword evidence="2" id="KW-1185">Reference proteome</keyword>
<protein>
    <submittedName>
        <fullName evidence="1">Uncharacterized protein</fullName>
    </submittedName>
</protein>
<organism evidence="1 2">
    <name type="scientific">Halobacillus shinanisalinarum</name>
    <dbReference type="NCBI Taxonomy" id="2932258"/>
    <lineage>
        <taxon>Bacteria</taxon>
        <taxon>Bacillati</taxon>
        <taxon>Bacillota</taxon>
        <taxon>Bacilli</taxon>
        <taxon>Bacillales</taxon>
        <taxon>Bacillaceae</taxon>
        <taxon>Halobacillus</taxon>
    </lineage>
</organism>
<dbReference type="SUPFAM" id="SSF51445">
    <property type="entry name" value="(Trans)glycosidases"/>
    <property type="match status" value="1"/>
</dbReference>
<dbReference type="InterPro" id="IPR017853">
    <property type="entry name" value="GH"/>
</dbReference>
<dbReference type="Gene3D" id="3.20.20.80">
    <property type="entry name" value="Glycosidases"/>
    <property type="match status" value="1"/>
</dbReference>